<dbReference type="InterPro" id="IPR000847">
    <property type="entry name" value="LysR_HTH_N"/>
</dbReference>
<dbReference type="Gene3D" id="1.10.10.10">
    <property type="entry name" value="Winged helix-like DNA-binding domain superfamily/Winged helix DNA-binding domain"/>
    <property type="match status" value="1"/>
</dbReference>
<keyword evidence="4" id="KW-0804">Transcription</keyword>
<organism evidence="6 7">
    <name type="scientific">Acidovorax bellezanensis</name>
    <dbReference type="NCBI Taxonomy" id="2976702"/>
    <lineage>
        <taxon>Bacteria</taxon>
        <taxon>Pseudomonadati</taxon>
        <taxon>Pseudomonadota</taxon>
        <taxon>Betaproteobacteria</taxon>
        <taxon>Burkholderiales</taxon>
        <taxon>Comamonadaceae</taxon>
        <taxon>Acidovorax</taxon>
    </lineage>
</organism>
<evidence type="ECO:0000256" key="4">
    <source>
        <dbReference type="ARBA" id="ARBA00023163"/>
    </source>
</evidence>
<dbReference type="InterPro" id="IPR036390">
    <property type="entry name" value="WH_DNA-bd_sf"/>
</dbReference>
<dbReference type="RefSeq" id="WP_261500292.1">
    <property type="nucleotide sequence ID" value="NZ_JAODYH010000004.1"/>
</dbReference>
<evidence type="ECO:0000259" key="5">
    <source>
        <dbReference type="PROSITE" id="PS50931"/>
    </source>
</evidence>
<dbReference type="SUPFAM" id="SSF46785">
    <property type="entry name" value="Winged helix' DNA-binding domain"/>
    <property type="match status" value="1"/>
</dbReference>
<dbReference type="PANTHER" id="PTHR30126">
    <property type="entry name" value="HTH-TYPE TRANSCRIPTIONAL REGULATOR"/>
    <property type="match status" value="1"/>
</dbReference>
<feature type="domain" description="HTH lysR-type" evidence="5">
    <location>
        <begin position="1"/>
        <end position="58"/>
    </location>
</feature>
<sequence length="291" mass="31444">MSTARYRAFVAVANQGSLSAAARSLNLSQPTISAQISALEQRSEVELFYRRGYRMSLSPAGEQLLPIAQKILALDAEAEFFLRDSGQLNQGTLNLGAVGPFHVIEMVAAHRLRHPGIQVAIRMGNSKQVLADLERYATDIGVLAGLHDSPGLEALLYACHPIILFAHKDHPLARHDSVPIARLQGVEMLRREAGSTTQAAMDATLQAAGVHTPCALEVGSREALREAVAHGLGLGAVSEAEFIPDPRFKPIRIDGDPASTSTYLHFVRERRASLLIQSFLQALGMAQQEAS</sequence>
<keyword evidence="2" id="KW-0805">Transcription regulation</keyword>
<dbReference type="EMBL" id="JAODYH010000004">
    <property type="protein sequence ID" value="MCT9811111.1"/>
    <property type="molecule type" value="Genomic_DNA"/>
</dbReference>
<dbReference type="InterPro" id="IPR005119">
    <property type="entry name" value="LysR_subst-bd"/>
</dbReference>
<comment type="similarity">
    <text evidence="1">Belongs to the LysR transcriptional regulatory family.</text>
</comment>
<dbReference type="Gene3D" id="3.40.190.290">
    <property type="match status" value="1"/>
</dbReference>
<dbReference type="CDD" id="cd05466">
    <property type="entry name" value="PBP2_LTTR_substrate"/>
    <property type="match status" value="1"/>
</dbReference>
<evidence type="ECO:0000256" key="3">
    <source>
        <dbReference type="ARBA" id="ARBA00023125"/>
    </source>
</evidence>
<dbReference type="Proteomes" id="UP001525968">
    <property type="component" value="Unassembled WGS sequence"/>
</dbReference>
<dbReference type="PANTHER" id="PTHR30126:SF94">
    <property type="entry name" value="LYSR FAMILY TRANSCRIPTIONAL REGULATOR"/>
    <property type="match status" value="1"/>
</dbReference>
<reference evidence="6 7" key="1">
    <citation type="submission" date="2022-09" db="EMBL/GenBank/DDBJ databases">
        <title>Draft genome of isolate Be4.</title>
        <authorList>
            <person name="Sanchez-Castro I."/>
            <person name="Martinez-Rodriguez P."/>
            <person name="Descostes M."/>
            <person name="Merroun M."/>
        </authorList>
    </citation>
    <scope>NUCLEOTIDE SEQUENCE [LARGE SCALE GENOMIC DNA]</scope>
    <source>
        <strain evidence="6 7">Be4</strain>
    </source>
</reference>
<keyword evidence="7" id="KW-1185">Reference proteome</keyword>
<protein>
    <submittedName>
        <fullName evidence="6">LysR substrate-binding domain-containing protein</fullName>
    </submittedName>
</protein>
<proteinExistence type="inferred from homology"/>
<name>A0ABT2PMN6_9BURK</name>
<dbReference type="Pfam" id="PF03466">
    <property type="entry name" value="LysR_substrate"/>
    <property type="match status" value="1"/>
</dbReference>
<dbReference type="SUPFAM" id="SSF53850">
    <property type="entry name" value="Periplasmic binding protein-like II"/>
    <property type="match status" value="1"/>
</dbReference>
<evidence type="ECO:0000313" key="7">
    <source>
        <dbReference type="Proteomes" id="UP001525968"/>
    </source>
</evidence>
<evidence type="ECO:0000256" key="2">
    <source>
        <dbReference type="ARBA" id="ARBA00023015"/>
    </source>
</evidence>
<dbReference type="PROSITE" id="PS50931">
    <property type="entry name" value="HTH_LYSR"/>
    <property type="match status" value="1"/>
</dbReference>
<dbReference type="InterPro" id="IPR036388">
    <property type="entry name" value="WH-like_DNA-bd_sf"/>
</dbReference>
<evidence type="ECO:0000313" key="6">
    <source>
        <dbReference type="EMBL" id="MCT9811111.1"/>
    </source>
</evidence>
<accession>A0ABT2PMN6</accession>
<evidence type="ECO:0000256" key="1">
    <source>
        <dbReference type="ARBA" id="ARBA00009437"/>
    </source>
</evidence>
<dbReference type="Pfam" id="PF00126">
    <property type="entry name" value="HTH_1"/>
    <property type="match status" value="1"/>
</dbReference>
<keyword evidence="3" id="KW-0238">DNA-binding</keyword>
<dbReference type="PRINTS" id="PR00039">
    <property type="entry name" value="HTHLYSR"/>
</dbReference>
<gene>
    <name evidence="6" type="ORF">N0K08_10740</name>
</gene>
<comment type="caution">
    <text evidence="6">The sequence shown here is derived from an EMBL/GenBank/DDBJ whole genome shotgun (WGS) entry which is preliminary data.</text>
</comment>